<feature type="compositionally biased region" description="Low complexity" evidence="1">
    <location>
        <begin position="634"/>
        <end position="647"/>
    </location>
</feature>
<sequence>MQALWSQATRNLGTCRGTSCVPRATAIAQRATANSLQRPRLIEIPTSTFIYTAIFAAGIAIDGRAKQARNRQWDNAFANLQSETEESSLPGLGPEENEIEINLNPTGHMRLEEILRDGVDLSMVTQTIGVNITQDSSAHEHSKDAEPSQAPIDLWEILRFDSRWPGAPLLEWPVNTGLKAVRHHLPPQSLWAYDHMRRTALRRRQTSKKLAIQEVSVGLLIRSLISKTRAHEVDDNIIMDNAPSLMEVLRTGQDTHQDYMHTIEGLEKALAELQVTSAERIATSEEMRTKHHLAFSGLPQYQEDSDGDFHSIRKNMNASLKQIFQQKDQVQDPKALAVATLKISHNLLISSAAPDVQTFNLLVSGFSRWKAPKLVDRVLEALETCKIRHNEVTCANVLHHYAKYGEADKFSYFVSKMRGFGDALTLARPDININEAGQQRLVRQGSKVFQKIHPSPLVFHSLMFGALRFAGFERSMDIYYEMKEDGWGLDVLGLTHFLVDCIKRKDFNGGLYIWNEISYIKDGAKKSHVAKAYANMLSLCSVAGQTAAFNSLLKELVHYGFDRKQIVSNALDMAKRVSGTNEVHVPAFTADNILIAMTDFMLDRPPPLDTPDASPDKPEASSKSGDAELESALELEASLETSEPLPESSEETQDPEELWQAWLKHELGMRRRVSDAESKEPE</sequence>
<protein>
    <recommendedName>
        <fullName evidence="4">Pentatricopeptide repeat protein</fullName>
    </recommendedName>
</protein>
<gene>
    <name evidence="2" type="ORF">BU24DRAFT_105594</name>
</gene>
<reference evidence="2" key="1">
    <citation type="journal article" date="2020" name="Stud. Mycol.">
        <title>101 Dothideomycetes genomes: a test case for predicting lifestyles and emergence of pathogens.</title>
        <authorList>
            <person name="Haridas S."/>
            <person name="Albert R."/>
            <person name="Binder M."/>
            <person name="Bloem J."/>
            <person name="Labutti K."/>
            <person name="Salamov A."/>
            <person name="Andreopoulos B."/>
            <person name="Baker S."/>
            <person name="Barry K."/>
            <person name="Bills G."/>
            <person name="Bluhm B."/>
            <person name="Cannon C."/>
            <person name="Castanera R."/>
            <person name="Culley D."/>
            <person name="Daum C."/>
            <person name="Ezra D."/>
            <person name="Gonzalez J."/>
            <person name="Henrissat B."/>
            <person name="Kuo A."/>
            <person name="Liang C."/>
            <person name="Lipzen A."/>
            <person name="Lutzoni F."/>
            <person name="Magnuson J."/>
            <person name="Mondo S."/>
            <person name="Nolan M."/>
            <person name="Ohm R."/>
            <person name="Pangilinan J."/>
            <person name="Park H.-J."/>
            <person name="Ramirez L."/>
            <person name="Alfaro M."/>
            <person name="Sun H."/>
            <person name="Tritt A."/>
            <person name="Yoshinaga Y."/>
            <person name="Zwiers L.-H."/>
            <person name="Turgeon B."/>
            <person name="Goodwin S."/>
            <person name="Spatafora J."/>
            <person name="Crous P."/>
            <person name="Grigoriev I."/>
        </authorList>
    </citation>
    <scope>NUCLEOTIDE SEQUENCE</scope>
    <source>
        <strain evidence="2">CBS 175.79</strain>
    </source>
</reference>
<dbReference type="RefSeq" id="XP_033387153.1">
    <property type="nucleotide sequence ID" value="XM_033520747.1"/>
</dbReference>
<accession>A0A6A5Y2K8</accession>
<evidence type="ECO:0008006" key="4">
    <source>
        <dbReference type="Google" id="ProtNLM"/>
    </source>
</evidence>
<dbReference type="EMBL" id="ML978067">
    <property type="protein sequence ID" value="KAF2018814.1"/>
    <property type="molecule type" value="Genomic_DNA"/>
</dbReference>
<evidence type="ECO:0000313" key="2">
    <source>
        <dbReference type="EMBL" id="KAF2018814.1"/>
    </source>
</evidence>
<evidence type="ECO:0000256" key="1">
    <source>
        <dbReference type="SAM" id="MobiDB-lite"/>
    </source>
</evidence>
<name>A0A6A5Y2K8_9PLEO</name>
<dbReference type="InterPro" id="IPR050667">
    <property type="entry name" value="PPR-containing_protein"/>
</dbReference>
<dbReference type="Proteomes" id="UP000799778">
    <property type="component" value="Unassembled WGS sequence"/>
</dbReference>
<dbReference type="PANTHER" id="PTHR47939">
    <property type="entry name" value="MEMBRANE-ASSOCIATED SALT-INDUCIBLE PROTEIN-LIKE"/>
    <property type="match status" value="1"/>
</dbReference>
<organism evidence="2 3">
    <name type="scientific">Aaosphaeria arxii CBS 175.79</name>
    <dbReference type="NCBI Taxonomy" id="1450172"/>
    <lineage>
        <taxon>Eukaryota</taxon>
        <taxon>Fungi</taxon>
        <taxon>Dikarya</taxon>
        <taxon>Ascomycota</taxon>
        <taxon>Pezizomycotina</taxon>
        <taxon>Dothideomycetes</taxon>
        <taxon>Pleosporomycetidae</taxon>
        <taxon>Pleosporales</taxon>
        <taxon>Pleosporales incertae sedis</taxon>
        <taxon>Aaosphaeria</taxon>
    </lineage>
</organism>
<dbReference type="PANTHER" id="PTHR47939:SF11">
    <property type="entry name" value="TETRATRICOPEPTIDE-LIKE HELICAL DOMAIN SUPERFAMILY"/>
    <property type="match status" value="1"/>
</dbReference>
<dbReference type="AlphaFoldDB" id="A0A6A5Y2K8"/>
<proteinExistence type="predicted"/>
<feature type="region of interest" description="Disordered" evidence="1">
    <location>
        <begin position="604"/>
        <end position="658"/>
    </location>
</feature>
<dbReference type="OrthoDB" id="185373at2759"/>
<dbReference type="Gene3D" id="1.25.40.10">
    <property type="entry name" value="Tetratricopeptide repeat domain"/>
    <property type="match status" value="1"/>
</dbReference>
<feature type="compositionally biased region" description="Acidic residues" evidence="1">
    <location>
        <begin position="648"/>
        <end position="657"/>
    </location>
</feature>
<evidence type="ECO:0000313" key="3">
    <source>
        <dbReference type="Proteomes" id="UP000799778"/>
    </source>
</evidence>
<dbReference type="InterPro" id="IPR011990">
    <property type="entry name" value="TPR-like_helical_dom_sf"/>
</dbReference>
<keyword evidence="3" id="KW-1185">Reference proteome</keyword>
<dbReference type="GeneID" id="54278144"/>